<protein>
    <submittedName>
        <fullName evidence="2">Signal transduction histidine kinase, LytS</fullName>
    </submittedName>
</protein>
<accession>D7E035</accession>
<dbReference type="STRING" id="551115.Aazo_5139"/>
<organism evidence="2 3">
    <name type="scientific">Nostoc azollae (strain 0708)</name>
    <name type="common">Anabaena azollae (strain 0708)</name>
    <dbReference type="NCBI Taxonomy" id="551115"/>
    <lineage>
        <taxon>Bacteria</taxon>
        <taxon>Bacillati</taxon>
        <taxon>Cyanobacteriota</taxon>
        <taxon>Cyanophyceae</taxon>
        <taxon>Nostocales</taxon>
        <taxon>Nostocaceae</taxon>
        <taxon>Trichormus</taxon>
    </lineage>
</organism>
<keyword evidence="2" id="KW-0418">Kinase</keyword>
<dbReference type="PANTHER" id="PTHR36109">
    <property type="entry name" value="MEMBRANE PROTEIN-RELATED"/>
    <property type="match status" value="1"/>
</dbReference>
<dbReference type="HOGENOM" id="CLU_029443_0_0_3"/>
<dbReference type="OrthoDB" id="462701at2"/>
<name>D7E035_NOSA0</name>
<keyword evidence="1" id="KW-0812">Transmembrane</keyword>
<evidence type="ECO:0000313" key="2">
    <source>
        <dbReference type="EMBL" id="ADI66205.1"/>
    </source>
</evidence>
<evidence type="ECO:0000256" key="1">
    <source>
        <dbReference type="SAM" id="Phobius"/>
    </source>
</evidence>
<dbReference type="InterPro" id="IPR052948">
    <property type="entry name" value="Low_temp-induced_all0457"/>
</dbReference>
<keyword evidence="3" id="KW-1185">Reference proteome</keyword>
<feature type="transmembrane region" description="Helical" evidence="1">
    <location>
        <begin position="97"/>
        <end position="130"/>
    </location>
</feature>
<keyword evidence="1" id="KW-1133">Transmembrane helix</keyword>
<sequence length="522" mass="55599">MIIGRHRRALGVFPHRRDAEQAMHELKNSSFPMERVSVLARHQDDGDEIAGTQVREKVGDKADEGAKAGAISGGVLGGLTGLLVGLGTLALPGIGPIMLAGATATALATTLAGAGIGAITGGLIGALIGLGVPEERARVYHERVERGEYLVIIDGTDAEIARAREILHTWRIEEFEIYDHPDDRHATMDVVHRDVTVNKYAIGYFTMLHDAEAAINDLRNAGFPLNHTSLIHRESPQRTAFRGIHVKDRFEPTLLNLPPNRTQFYNDCIHQGNYIIIVSGTDAEIHQAGVIVSRYHIKQWEVYEQNGHGNIPLQTTKRAIGIFSHHRDAEAALRELRNVGFPMNQVSLIGKDTNGGVNRNVDRGNKADEGLKAGAATGGALGGLGGLLVGLGPLAIPGVGPVIAGGAAATALATTITGGAVGAAVGGIAGGLLALGIPQSQARVYSDRFQKGHYLVIVDGTEAEIHQAETILKRKGIEEFGIYDARTVSEPQPSSVRNTETIPSHYAGEAPVVIIDHRETTV</sequence>
<feature type="transmembrane region" description="Helical" evidence="1">
    <location>
        <begin position="70"/>
        <end position="91"/>
    </location>
</feature>
<proteinExistence type="predicted"/>
<dbReference type="EMBL" id="CP002059">
    <property type="protein sequence ID" value="ADI66205.1"/>
    <property type="molecule type" value="Genomic_DNA"/>
</dbReference>
<dbReference type="KEGG" id="naz:Aazo_5139"/>
<dbReference type="PANTHER" id="PTHR36109:SF2">
    <property type="entry name" value="MEMBRANE PROTEIN"/>
    <property type="match status" value="1"/>
</dbReference>
<keyword evidence="1" id="KW-0472">Membrane</keyword>
<feature type="transmembrane region" description="Helical" evidence="1">
    <location>
        <begin position="402"/>
        <end position="435"/>
    </location>
</feature>
<dbReference type="Proteomes" id="UP000001511">
    <property type="component" value="Chromosome"/>
</dbReference>
<keyword evidence="2" id="KW-0808">Transferase</keyword>
<dbReference type="eggNOG" id="COG3861">
    <property type="taxonomic scope" value="Bacteria"/>
</dbReference>
<dbReference type="RefSeq" id="WP_013193214.1">
    <property type="nucleotide sequence ID" value="NC_014248.1"/>
</dbReference>
<dbReference type="AlphaFoldDB" id="D7E035"/>
<feature type="transmembrane region" description="Helical" evidence="1">
    <location>
        <begin position="373"/>
        <end position="396"/>
    </location>
</feature>
<reference evidence="2 3" key="1">
    <citation type="journal article" date="2010" name="PLoS ONE">
        <title>Genome erosion in a nitrogen-fixing vertically transmitted endosymbiotic multicellular cyanobacterium.</title>
        <authorList>
            <person name="Ran L."/>
            <person name="Larsson J."/>
            <person name="Vigil-Stenman T."/>
            <person name="Nylander J.A."/>
            <person name="Ininbergs K."/>
            <person name="Zheng W.W."/>
            <person name="Lapidus A."/>
            <person name="Lowry S."/>
            <person name="Haselkorn R."/>
            <person name="Bergman B."/>
        </authorList>
    </citation>
    <scope>NUCLEOTIDE SEQUENCE [LARGE SCALE GENOMIC DNA]</scope>
    <source>
        <strain evidence="2 3">0708</strain>
    </source>
</reference>
<gene>
    <name evidence="2" type="ordered locus">Aazo_5139</name>
</gene>
<dbReference type="GO" id="GO:0016301">
    <property type="term" value="F:kinase activity"/>
    <property type="evidence" value="ECO:0007669"/>
    <property type="project" value="UniProtKB-KW"/>
</dbReference>
<evidence type="ECO:0000313" key="3">
    <source>
        <dbReference type="Proteomes" id="UP000001511"/>
    </source>
</evidence>